<dbReference type="STRING" id="1287727.SAMN05443999_12026"/>
<dbReference type="Proteomes" id="UP000199582">
    <property type="component" value="Unassembled WGS sequence"/>
</dbReference>
<dbReference type="Gene3D" id="1.20.120.530">
    <property type="entry name" value="GntR ligand-binding domain-like"/>
    <property type="match status" value="1"/>
</dbReference>
<proteinExistence type="predicted"/>
<accession>A0A1H7XFE5</accession>
<keyword evidence="5" id="KW-1185">Reference proteome</keyword>
<name>A0A1H7XFE5_9RHOB</name>
<keyword evidence="3" id="KW-0804">Transcription</keyword>
<sequence>MLRSIHIRVSQLRALSLSSSERRQTSLKELSSLVEAICARDCALAENLERLSLSLNRQGLPKLCFV</sequence>
<dbReference type="GO" id="GO:0003677">
    <property type="term" value="F:DNA binding"/>
    <property type="evidence" value="ECO:0007669"/>
    <property type="project" value="UniProtKB-KW"/>
</dbReference>
<evidence type="ECO:0000313" key="5">
    <source>
        <dbReference type="Proteomes" id="UP000199582"/>
    </source>
</evidence>
<keyword evidence="2" id="KW-0238">DNA-binding</keyword>
<gene>
    <name evidence="4" type="ORF">SAMN05443999_12026</name>
</gene>
<dbReference type="InterPro" id="IPR008920">
    <property type="entry name" value="TF_FadR/GntR_C"/>
</dbReference>
<organism evidence="4 5">
    <name type="scientific">Roseovarius azorensis</name>
    <dbReference type="NCBI Taxonomy" id="1287727"/>
    <lineage>
        <taxon>Bacteria</taxon>
        <taxon>Pseudomonadati</taxon>
        <taxon>Pseudomonadota</taxon>
        <taxon>Alphaproteobacteria</taxon>
        <taxon>Rhodobacterales</taxon>
        <taxon>Roseobacteraceae</taxon>
        <taxon>Roseovarius</taxon>
    </lineage>
</organism>
<dbReference type="SUPFAM" id="SSF48008">
    <property type="entry name" value="GntR ligand-binding domain-like"/>
    <property type="match status" value="1"/>
</dbReference>
<evidence type="ECO:0000256" key="2">
    <source>
        <dbReference type="ARBA" id="ARBA00023125"/>
    </source>
</evidence>
<reference evidence="4 5" key="1">
    <citation type="submission" date="2016-10" db="EMBL/GenBank/DDBJ databases">
        <authorList>
            <person name="de Groot N.N."/>
        </authorList>
    </citation>
    <scope>NUCLEOTIDE SEQUENCE [LARGE SCALE GENOMIC DNA]</scope>
    <source>
        <strain evidence="4 5">DSM 100674</strain>
    </source>
</reference>
<dbReference type="AlphaFoldDB" id="A0A1H7XFE5"/>
<evidence type="ECO:0000313" key="4">
    <source>
        <dbReference type="EMBL" id="SEM32490.1"/>
    </source>
</evidence>
<evidence type="ECO:0000256" key="1">
    <source>
        <dbReference type="ARBA" id="ARBA00023015"/>
    </source>
</evidence>
<keyword evidence="1" id="KW-0805">Transcription regulation</keyword>
<protein>
    <submittedName>
        <fullName evidence="4">Uncharacterized protein</fullName>
    </submittedName>
</protein>
<evidence type="ECO:0000256" key="3">
    <source>
        <dbReference type="ARBA" id="ARBA00023163"/>
    </source>
</evidence>
<dbReference type="EMBL" id="FOAG01000020">
    <property type="protein sequence ID" value="SEM32490.1"/>
    <property type="molecule type" value="Genomic_DNA"/>
</dbReference>